<keyword evidence="5 6" id="KW-0067">ATP-binding</keyword>
<dbReference type="InterPro" id="IPR050512">
    <property type="entry name" value="Sulf_AdTrans/APS_kinase"/>
</dbReference>
<dbReference type="PANTHER" id="PTHR42700">
    <property type="entry name" value="SULFATE ADENYLYLTRANSFERASE"/>
    <property type="match status" value="1"/>
</dbReference>
<dbReference type="EC" id="2.7.1.25" evidence="2 6"/>
<dbReference type="Gene3D" id="3.40.50.300">
    <property type="entry name" value="P-loop containing nucleotide triphosphate hydrolases"/>
    <property type="match status" value="1"/>
</dbReference>
<evidence type="ECO:0000256" key="4">
    <source>
        <dbReference type="ARBA" id="ARBA00022741"/>
    </source>
</evidence>
<dbReference type="GO" id="GO:0019379">
    <property type="term" value="P:sulfate assimilation, phosphoadenylyl sulfate reduction by phosphoadenylyl-sulfate reductase (thioredoxin)"/>
    <property type="evidence" value="ECO:0007669"/>
    <property type="project" value="TreeGrafter"/>
</dbReference>
<evidence type="ECO:0000256" key="1">
    <source>
        <dbReference type="ARBA" id="ARBA00001823"/>
    </source>
</evidence>
<dbReference type="Proteomes" id="UP000430232">
    <property type="component" value="Unassembled WGS sequence"/>
</dbReference>
<evidence type="ECO:0000256" key="3">
    <source>
        <dbReference type="ARBA" id="ARBA00022679"/>
    </source>
</evidence>
<keyword evidence="3 6" id="KW-0808">Transferase</keyword>
<dbReference type="GO" id="GO:0070814">
    <property type="term" value="P:hydrogen sulfide biosynthetic process"/>
    <property type="evidence" value="ECO:0007669"/>
    <property type="project" value="UniProtKB-UniRule"/>
</dbReference>
<comment type="similarity">
    <text evidence="6 7">Belongs to the APS kinase family.</text>
</comment>
<dbReference type="AlphaFoldDB" id="A0A6H9TIF2"/>
<feature type="binding site" evidence="6">
    <location>
        <begin position="27"/>
        <end position="34"/>
    </location>
    <ligand>
        <name>ATP</name>
        <dbReference type="ChEBI" id="CHEBI:30616"/>
    </ligand>
</feature>
<dbReference type="InterPro" id="IPR002891">
    <property type="entry name" value="APS"/>
</dbReference>
<dbReference type="GO" id="GO:0010134">
    <property type="term" value="P:sulfate assimilation via adenylyl sulfate reduction"/>
    <property type="evidence" value="ECO:0007669"/>
    <property type="project" value="TreeGrafter"/>
</dbReference>
<dbReference type="NCBIfam" id="TIGR00455">
    <property type="entry name" value="apsK"/>
    <property type="match status" value="1"/>
</dbReference>
<keyword evidence="11" id="KW-1185">Reference proteome</keyword>
<protein>
    <recommendedName>
        <fullName evidence="2 6">Adenylyl-sulfate kinase</fullName>
        <ecNumber evidence="2 6">2.7.1.25</ecNumber>
    </recommendedName>
    <alternativeName>
        <fullName evidence="6">APS kinase</fullName>
    </alternativeName>
    <alternativeName>
        <fullName evidence="6">ATP adenosine-5'-phosphosulfate 3'-phosphotransferase</fullName>
    </alternativeName>
    <alternativeName>
        <fullName evidence="6">Adenosine-5'-phosphosulfate kinase</fullName>
    </alternativeName>
</protein>
<dbReference type="EMBL" id="VZOJ01000001">
    <property type="protein sequence ID" value="KAB0644834.1"/>
    <property type="molecule type" value="Genomic_DNA"/>
</dbReference>
<dbReference type="RefSeq" id="WP_151062363.1">
    <property type="nucleotide sequence ID" value="NZ_CABVPL010000003.1"/>
</dbReference>
<dbReference type="HAMAP" id="MF_00065">
    <property type="entry name" value="Adenylyl_sulf_kinase"/>
    <property type="match status" value="1"/>
</dbReference>
<reference evidence="10 11" key="1">
    <citation type="submission" date="2019-09" db="EMBL/GenBank/DDBJ databases">
        <title>Draft genome sequences of 48 bacterial type strains from the CCUG.</title>
        <authorList>
            <person name="Tunovic T."/>
            <person name="Pineiro-Iglesias B."/>
            <person name="Unosson C."/>
            <person name="Inganas E."/>
            <person name="Ohlen M."/>
            <person name="Cardew S."/>
            <person name="Jensie-Markopoulos S."/>
            <person name="Salva-Serra F."/>
            <person name="Jaen-Luchoro D."/>
            <person name="Karlsson R."/>
            <person name="Svensson-Stadler L."/>
            <person name="Chun J."/>
            <person name="Moore E."/>
        </authorList>
    </citation>
    <scope>NUCLEOTIDE SEQUENCE [LARGE SCALE GENOMIC DNA]</scope>
    <source>
        <strain evidence="10 11">CCUG 54555</strain>
    </source>
</reference>
<accession>A0A6H9TIF2</accession>
<comment type="pathway">
    <text evidence="6 7">Sulfur metabolism; hydrogen sulfide biosynthesis; sulfite from sulfate: step 2/3.</text>
</comment>
<dbReference type="NCBIfam" id="NF003013">
    <property type="entry name" value="PRK03846.1"/>
    <property type="match status" value="1"/>
</dbReference>
<evidence type="ECO:0000256" key="8">
    <source>
        <dbReference type="SAM" id="MobiDB-lite"/>
    </source>
</evidence>
<gene>
    <name evidence="6 10" type="primary">cysC</name>
    <name evidence="10" type="ORF">F7R21_00575</name>
</gene>
<dbReference type="UniPathway" id="UPA00140">
    <property type="reaction ID" value="UER00205"/>
</dbReference>
<evidence type="ECO:0000313" key="10">
    <source>
        <dbReference type="EMBL" id="KAB0644834.1"/>
    </source>
</evidence>
<evidence type="ECO:0000256" key="6">
    <source>
        <dbReference type="HAMAP-Rule" id="MF_00065"/>
    </source>
</evidence>
<dbReference type="GO" id="GO:0004020">
    <property type="term" value="F:adenylylsulfate kinase activity"/>
    <property type="evidence" value="ECO:0007669"/>
    <property type="project" value="UniProtKB-UniRule"/>
</dbReference>
<comment type="caution">
    <text evidence="10">The sequence shown here is derived from an EMBL/GenBank/DDBJ whole genome shotgun (WGS) entry which is preliminary data.</text>
</comment>
<evidence type="ECO:0000256" key="2">
    <source>
        <dbReference type="ARBA" id="ARBA00012121"/>
    </source>
</evidence>
<dbReference type="InterPro" id="IPR027417">
    <property type="entry name" value="P-loop_NTPase"/>
</dbReference>
<dbReference type="Pfam" id="PF01583">
    <property type="entry name" value="APS_kinase"/>
    <property type="match status" value="1"/>
</dbReference>
<dbReference type="CDD" id="cd02027">
    <property type="entry name" value="APSK"/>
    <property type="match status" value="1"/>
</dbReference>
<evidence type="ECO:0000259" key="9">
    <source>
        <dbReference type="Pfam" id="PF01583"/>
    </source>
</evidence>
<evidence type="ECO:0000313" key="11">
    <source>
        <dbReference type="Proteomes" id="UP000430232"/>
    </source>
</evidence>
<dbReference type="SUPFAM" id="SSF52540">
    <property type="entry name" value="P-loop containing nucleoside triphosphate hydrolases"/>
    <property type="match status" value="1"/>
</dbReference>
<proteinExistence type="inferred from homology"/>
<keyword evidence="6 7" id="KW-0418">Kinase</keyword>
<dbReference type="GO" id="GO:0005737">
    <property type="term" value="C:cytoplasm"/>
    <property type="evidence" value="ECO:0007669"/>
    <property type="project" value="TreeGrafter"/>
</dbReference>
<feature type="region of interest" description="Disordered" evidence="8">
    <location>
        <begin position="197"/>
        <end position="218"/>
    </location>
</feature>
<dbReference type="OrthoDB" id="9804504at2"/>
<evidence type="ECO:0000256" key="5">
    <source>
        <dbReference type="ARBA" id="ARBA00022840"/>
    </source>
</evidence>
<evidence type="ECO:0000256" key="7">
    <source>
        <dbReference type="RuleBase" id="RU004347"/>
    </source>
</evidence>
<comment type="function">
    <text evidence="6 7">Catalyzes the synthesis of activated sulfate.</text>
</comment>
<dbReference type="PANTHER" id="PTHR42700:SF1">
    <property type="entry name" value="SULFATE ADENYLYLTRANSFERASE"/>
    <property type="match status" value="1"/>
</dbReference>
<keyword evidence="6" id="KW-0597">Phosphoprotein</keyword>
<feature type="active site" description="Phosphoserine intermediate" evidence="6">
    <location>
        <position position="101"/>
    </location>
</feature>
<name>A0A6H9TIF2_9BURK</name>
<comment type="catalytic activity">
    <reaction evidence="1 6 7">
        <text>adenosine 5'-phosphosulfate + ATP = 3'-phosphoadenylyl sulfate + ADP + H(+)</text>
        <dbReference type="Rhea" id="RHEA:24152"/>
        <dbReference type="ChEBI" id="CHEBI:15378"/>
        <dbReference type="ChEBI" id="CHEBI:30616"/>
        <dbReference type="ChEBI" id="CHEBI:58243"/>
        <dbReference type="ChEBI" id="CHEBI:58339"/>
        <dbReference type="ChEBI" id="CHEBI:456216"/>
        <dbReference type="EC" id="2.7.1.25"/>
    </reaction>
</comment>
<dbReference type="GO" id="GO:0004781">
    <property type="term" value="F:sulfate adenylyltransferase (ATP) activity"/>
    <property type="evidence" value="ECO:0007669"/>
    <property type="project" value="TreeGrafter"/>
</dbReference>
<keyword evidence="4 6" id="KW-0547">Nucleotide-binding</keyword>
<sequence length="218" mass="23522">MSTTNLHVNPNNSHECNAIPPVLWLTGLSGAGKSTIARALCASLKANGKRTVTLDGDELRAGICSDLGFSVADRDENIRRIAHIAKLFNNEHYVTIVATISPLASQRTLARSIIGAGFIEVYVCTPLQECIRRDPKGLYARASRGEVRDFSGISSAYECPLHPDVMLDTSGITVESAVASILPLIDFLAPNVAFDGSKETPDRRSPVTTSPRDRRTST</sequence>
<dbReference type="InterPro" id="IPR059117">
    <property type="entry name" value="APS_kinase_dom"/>
</dbReference>
<feature type="domain" description="APS kinase" evidence="9">
    <location>
        <begin position="22"/>
        <end position="168"/>
    </location>
</feature>
<dbReference type="GO" id="GO:0005524">
    <property type="term" value="F:ATP binding"/>
    <property type="evidence" value="ECO:0007669"/>
    <property type="project" value="UniProtKB-UniRule"/>
</dbReference>
<dbReference type="GeneID" id="99787872"/>
<organism evidence="10 11">
    <name type="scientific">Burkholderia latens</name>
    <dbReference type="NCBI Taxonomy" id="488446"/>
    <lineage>
        <taxon>Bacteria</taxon>
        <taxon>Pseudomonadati</taxon>
        <taxon>Pseudomonadota</taxon>
        <taxon>Betaproteobacteria</taxon>
        <taxon>Burkholderiales</taxon>
        <taxon>Burkholderiaceae</taxon>
        <taxon>Burkholderia</taxon>
        <taxon>Burkholderia cepacia complex</taxon>
    </lineage>
</organism>